<dbReference type="Proteomes" id="UP000176967">
    <property type="component" value="Unassembled WGS sequence"/>
</dbReference>
<evidence type="ECO:0000313" key="2">
    <source>
        <dbReference type="EMBL" id="OGC62717.1"/>
    </source>
</evidence>
<protein>
    <recommendedName>
        <fullName evidence="1">Methyltransferase type 11 domain-containing protein</fullName>
    </recommendedName>
</protein>
<dbReference type="GO" id="GO:0008757">
    <property type="term" value="F:S-adenosylmethionine-dependent methyltransferase activity"/>
    <property type="evidence" value="ECO:0007669"/>
    <property type="project" value="InterPro"/>
</dbReference>
<accession>A0A1F4VZU8</accession>
<dbReference type="SUPFAM" id="SSF53335">
    <property type="entry name" value="S-adenosyl-L-methionine-dependent methyltransferases"/>
    <property type="match status" value="1"/>
</dbReference>
<dbReference type="AlphaFoldDB" id="A0A1F4VZU8"/>
<dbReference type="InterPro" id="IPR029063">
    <property type="entry name" value="SAM-dependent_MTases_sf"/>
</dbReference>
<evidence type="ECO:0000313" key="3">
    <source>
        <dbReference type="Proteomes" id="UP000176967"/>
    </source>
</evidence>
<proteinExistence type="predicted"/>
<comment type="caution">
    <text evidence="2">The sequence shown here is derived from an EMBL/GenBank/DDBJ whole genome shotgun (WGS) entry which is preliminary data.</text>
</comment>
<organism evidence="2 3">
    <name type="scientific">candidate division WWE3 bacterium RIFCSPLOWO2_01_FULL_53_14</name>
    <dbReference type="NCBI Taxonomy" id="1802628"/>
    <lineage>
        <taxon>Bacteria</taxon>
        <taxon>Katanobacteria</taxon>
    </lineage>
</organism>
<dbReference type="EMBL" id="MEVL01000005">
    <property type="protein sequence ID" value="OGC62717.1"/>
    <property type="molecule type" value="Genomic_DNA"/>
</dbReference>
<sequence>MVPPSREFHDLWWKTSFSKFFKNRRKNLIEKIYGGFSNKKLKILEVGCGSGKDFISFYDQNDQIEFTGVDLDDYGINQKNFKFLKLDAESLPFKDKEFDLVISLGLLEHIVPIEKLSKIIKEIDRVGKSYVIVVPAVNTILEPHTKGIFWQLKDHNKKKKYKHAPLNYFSDDVWPNFEGFAGAKVKRFWHIPFLVCDLIISKVPS</sequence>
<dbReference type="CDD" id="cd02440">
    <property type="entry name" value="AdoMet_MTases"/>
    <property type="match status" value="1"/>
</dbReference>
<feature type="domain" description="Methyltransferase type 11" evidence="1">
    <location>
        <begin position="44"/>
        <end position="129"/>
    </location>
</feature>
<dbReference type="Gene3D" id="3.40.50.150">
    <property type="entry name" value="Vaccinia Virus protein VP39"/>
    <property type="match status" value="1"/>
</dbReference>
<name>A0A1F4VZU8_UNCKA</name>
<evidence type="ECO:0000259" key="1">
    <source>
        <dbReference type="Pfam" id="PF08241"/>
    </source>
</evidence>
<dbReference type="STRING" id="1802628.A2890_00495"/>
<reference evidence="2 3" key="1">
    <citation type="journal article" date="2016" name="Nat. Commun.">
        <title>Thousands of microbial genomes shed light on interconnected biogeochemical processes in an aquifer system.</title>
        <authorList>
            <person name="Anantharaman K."/>
            <person name="Brown C.T."/>
            <person name="Hug L.A."/>
            <person name="Sharon I."/>
            <person name="Castelle C.J."/>
            <person name="Probst A.J."/>
            <person name="Thomas B.C."/>
            <person name="Singh A."/>
            <person name="Wilkins M.J."/>
            <person name="Karaoz U."/>
            <person name="Brodie E.L."/>
            <person name="Williams K.H."/>
            <person name="Hubbard S.S."/>
            <person name="Banfield J.F."/>
        </authorList>
    </citation>
    <scope>NUCLEOTIDE SEQUENCE [LARGE SCALE GENOMIC DNA]</scope>
</reference>
<gene>
    <name evidence="2" type="ORF">A2890_00495</name>
</gene>
<dbReference type="InterPro" id="IPR013216">
    <property type="entry name" value="Methyltransf_11"/>
</dbReference>
<dbReference type="Pfam" id="PF08241">
    <property type="entry name" value="Methyltransf_11"/>
    <property type="match status" value="1"/>
</dbReference>